<dbReference type="Proteomes" id="UP000184671">
    <property type="component" value="Unassembled WGS sequence"/>
</dbReference>
<dbReference type="EMBL" id="FMID01000028">
    <property type="protein sequence ID" value="SCL75340.1"/>
    <property type="molecule type" value="Genomic_DNA"/>
</dbReference>
<evidence type="ECO:0000313" key="3">
    <source>
        <dbReference type="Proteomes" id="UP000184671"/>
    </source>
</evidence>
<feature type="transmembrane region" description="Helical" evidence="1">
    <location>
        <begin position="58"/>
        <end position="78"/>
    </location>
</feature>
<feature type="transmembrane region" description="Helical" evidence="1">
    <location>
        <begin position="157"/>
        <end position="178"/>
    </location>
</feature>
<keyword evidence="1" id="KW-0812">Transmembrane</keyword>
<name>A0A1M4MKJ4_9EURY</name>
<evidence type="ECO:0000313" key="2">
    <source>
        <dbReference type="EMBL" id="SCL75340.1"/>
    </source>
</evidence>
<keyword evidence="1" id="KW-1133">Transmembrane helix</keyword>
<feature type="transmembrane region" description="Helical" evidence="1">
    <location>
        <begin position="34"/>
        <end position="52"/>
    </location>
</feature>
<dbReference type="PANTHER" id="PTHR31303:SF1">
    <property type="entry name" value="CTP-DEPENDENT DIACYLGLYCEROL KINASE 1"/>
    <property type="match status" value="1"/>
</dbReference>
<dbReference type="GO" id="GO:0004143">
    <property type="term" value="F:ATP-dependent diacylglycerol kinase activity"/>
    <property type="evidence" value="ECO:0007669"/>
    <property type="project" value="InterPro"/>
</dbReference>
<accession>A0A1M4MKJ4</accession>
<dbReference type="PANTHER" id="PTHR31303">
    <property type="entry name" value="CTP-DEPENDENT DIACYLGLYCEROL KINASE 1"/>
    <property type="match status" value="1"/>
</dbReference>
<reference evidence="2 3" key="1">
    <citation type="submission" date="2016-08" db="EMBL/GenBank/DDBJ databases">
        <authorList>
            <person name="Seilhamer J.J."/>
        </authorList>
    </citation>
    <scope>NUCLEOTIDE SEQUENCE [LARGE SCALE GENOMIC DNA]</scope>
    <source>
        <strain evidence="2">L21-II-0</strain>
    </source>
</reference>
<dbReference type="STRING" id="118126.L21_1236"/>
<keyword evidence="1" id="KW-0472">Membrane</keyword>
<gene>
    <name evidence="2" type="ORF">L21_1236</name>
</gene>
<organism evidence="2 3">
    <name type="scientific">Methanoculleus chikugoensis</name>
    <dbReference type="NCBI Taxonomy" id="118126"/>
    <lineage>
        <taxon>Archaea</taxon>
        <taxon>Methanobacteriati</taxon>
        <taxon>Methanobacteriota</taxon>
        <taxon>Stenosarchaea group</taxon>
        <taxon>Methanomicrobia</taxon>
        <taxon>Methanomicrobiales</taxon>
        <taxon>Methanomicrobiaceae</taxon>
        <taxon>Methanoculleus</taxon>
    </lineage>
</organism>
<feature type="transmembrane region" description="Helical" evidence="1">
    <location>
        <begin position="198"/>
        <end position="216"/>
    </location>
</feature>
<dbReference type="InterPro" id="IPR037997">
    <property type="entry name" value="Dgk1-like"/>
</dbReference>
<feature type="transmembrane region" description="Helical" evidence="1">
    <location>
        <begin position="124"/>
        <end position="145"/>
    </location>
</feature>
<dbReference type="GO" id="GO:0016779">
    <property type="term" value="F:nucleotidyltransferase activity"/>
    <property type="evidence" value="ECO:0007669"/>
    <property type="project" value="UniProtKB-KW"/>
</dbReference>
<protein>
    <submittedName>
        <fullName evidence="2">Cytidylyltransferase family protein</fullName>
    </submittedName>
</protein>
<keyword evidence="2" id="KW-0808">Transferase</keyword>
<dbReference type="AlphaFoldDB" id="A0A1M4MKJ4"/>
<sequence length="218" mass="22757">MEGDYFKVTAAGHLPEPARWFISRDRYPGVMGETFRQTVHLLMGVLGAAVILRLGDRGAFIFVSAALVVQFLLCDAFTRGYDVPVLSRVMDESERTGKVPLKGGIAYAAGALFCLAVFGRGYTAVGLVTVGVLDSVATLVGLRFGRHTLVGKKSFEGTVAGAAAAALALSFLIPWWAAAAVAAIAGIIEACFPLDDNVAVQVGVCVMLAGMGFIAAGL</sequence>
<evidence type="ECO:0000256" key="1">
    <source>
        <dbReference type="SAM" id="Phobius"/>
    </source>
</evidence>
<keyword evidence="2" id="KW-0548">Nucleotidyltransferase</keyword>
<proteinExistence type="predicted"/>